<accession>A0A9W6RXD8</accession>
<gene>
    <name evidence="2" type="ORF">Airi02_014510</name>
</gene>
<evidence type="ECO:0000313" key="2">
    <source>
        <dbReference type="EMBL" id="GLY83521.1"/>
    </source>
</evidence>
<protein>
    <submittedName>
        <fullName evidence="2">Uncharacterized protein</fullName>
    </submittedName>
</protein>
<feature type="compositionally biased region" description="Basic and acidic residues" evidence="1">
    <location>
        <begin position="264"/>
        <end position="273"/>
    </location>
</feature>
<dbReference type="Proteomes" id="UP001165074">
    <property type="component" value="Unassembled WGS sequence"/>
</dbReference>
<dbReference type="InterPro" id="IPR025680">
    <property type="entry name" value="DddI"/>
</dbReference>
<dbReference type="RefSeq" id="WP_285567951.1">
    <property type="nucleotide sequence ID" value="NZ_BSTK01000002.1"/>
</dbReference>
<evidence type="ECO:0000256" key="1">
    <source>
        <dbReference type="SAM" id="MobiDB-lite"/>
    </source>
</evidence>
<feature type="region of interest" description="Disordered" evidence="1">
    <location>
        <begin position="91"/>
        <end position="133"/>
    </location>
</feature>
<feature type="compositionally biased region" description="Basic and acidic residues" evidence="1">
    <location>
        <begin position="118"/>
        <end position="130"/>
    </location>
</feature>
<keyword evidence="3" id="KW-1185">Reference proteome</keyword>
<sequence>MSLTGEVRQQVVGVMELSAQARESVDEAGELLDSAARRLTDVLTASRDPQAAQAVRSLLLAQERLAEIAGLFGWVASELPVFLSRLDQAPGAPAGAGPAVTTSHRRSGEKGTAVSRPGRPEEPEAPEEKSFMGWWGTRSREVADAGTAESVIGEAADRLLTGGPRGVAIRFGKGEREQAPLRIYIDTSAGRAAVSWQGSAGVESGVDPDEALVVEEHPKRPPVTIPPERARVTPATAIRAAREYVETGRRPTCLNWNADPPPSRVEEIRSGEA</sequence>
<dbReference type="AlphaFoldDB" id="A0A9W6RXD8"/>
<feature type="region of interest" description="Disordered" evidence="1">
    <location>
        <begin position="251"/>
        <end position="273"/>
    </location>
</feature>
<proteinExistence type="predicted"/>
<dbReference type="Pfam" id="PF14430">
    <property type="entry name" value="Imm1"/>
    <property type="match status" value="1"/>
</dbReference>
<name>A0A9W6RXD8_9ACTN</name>
<comment type="caution">
    <text evidence="2">The sequence shown here is derived from an EMBL/GenBank/DDBJ whole genome shotgun (WGS) entry which is preliminary data.</text>
</comment>
<reference evidence="2" key="1">
    <citation type="submission" date="2023-03" db="EMBL/GenBank/DDBJ databases">
        <title>Actinoallomurus iriomotensis NBRC 103684.</title>
        <authorList>
            <person name="Ichikawa N."/>
            <person name="Sato H."/>
            <person name="Tonouchi N."/>
        </authorList>
    </citation>
    <scope>NUCLEOTIDE SEQUENCE</scope>
    <source>
        <strain evidence="2">NBRC 103684</strain>
    </source>
</reference>
<evidence type="ECO:0000313" key="3">
    <source>
        <dbReference type="Proteomes" id="UP001165074"/>
    </source>
</evidence>
<dbReference type="EMBL" id="BSTK01000002">
    <property type="protein sequence ID" value="GLY83521.1"/>
    <property type="molecule type" value="Genomic_DNA"/>
</dbReference>
<organism evidence="2 3">
    <name type="scientific">Actinoallomurus iriomotensis</name>
    <dbReference type="NCBI Taxonomy" id="478107"/>
    <lineage>
        <taxon>Bacteria</taxon>
        <taxon>Bacillati</taxon>
        <taxon>Actinomycetota</taxon>
        <taxon>Actinomycetes</taxon>
        <taxon>Streptosporangiales</taxon>
        <taxon>Thermomonosporaceae</taxon>
        <taxon>Actinoallomurus</taxon>
    </lineage>
</organism>